<dbReference type="GO" id="GO:0005506">
    <property type="term" value="F:iron ion binding"/>
    <property type="evidence" value="ECO:0007669"/>
    <property type="project" value="InterPro"/>
</dbReference>
<name>A0A4Q9Q453_9APHY</name>
<dbReference type="InterPro" id="IPR036396">
    <property type="entry name" value="Cyt_P450_sf"/>
</dbReference>
<keyword evidence="7" id="KW-1133">Transmembrane helix</keyword>
<evidence type="ECO:0000256" key="2">
    <source>
        <dbReference type="ARBA" id="ARBA00004167"/>
    </source>
</evidence>
<dbReference type="SUPFAM" id="SSF48264">
    <property type="entry name" value="Cytochrome P450"/>
    <property type="match status" value="1"/>
</dbReference>
<keyword evidence="5" id="KW-0812">Transmembrane</keyword>
<evidence type="ECO:0000256" key="4">
    <source>
        <dbReference type="ARBA" id="ARBA00022617"/>
    </source>
</evidence>
<proteinExistence type="inferred from homology"/>
<evidence type="ECO:0000256" key="6">
    <source>
        <dbReference type="ARBA" id="ARBA00022723"/>
    </source>
</evidence>
<dbReference type="STRING" id="114155.A0A4Q9Q453"/>
<dbReference type="Pfam" id="PF00067">
    <property type="entry name" value="p450"/>
    <property type="match status" value="1"/>
</dbReference>
<sequence length="95" mass="10307">MSSTASVIAVTGCAVPYLVTAVLGKLCKPAPVQHEVQRRAQAELDAVVGPNRLPDHNDREALPYINAILKEALRWQNVLPLGAPHQTYADMTYDG</sequence>
<organism evidence="12 13">
    <name type="scientific">Dichomitus squalens</name>
    <dbReference type="NCBI Taxonomy" id="114155"/>
    <lineage>
        <taxon>Eukaryota</taxon>
        <taxon>Fungi</taxon>
        <taxon>Dikarya</taxon>
        <taxon>Basidiomycota</taxon>
        <taxon>Agaricomycotina</taxon>
        <taxon>Agaricomycetes</taxon>
        <taxon>Polyporales</taxon>
        <taxon>Polyporaceae</taxon>
        <taxon>Dichomitus</taxon>
    </lineage>
</organism>
<evidence type="ECO:0000256" key="10">
    <source>
        <dbReference type="ARBA" id="ARBA00023033"/>
    </source>
</evidence>
<evidence type="ECO:0000256" key="11">
    <source>
        <dbReference type="ARBA" id="ARBA00023136"/>
    </source>
</evidence>
<keyword evidence="10" id="KW-0503">Monooxygenase</keyword>
<dbReference type="GO" id="GO:0016705">
    <property type="term" value="F:oxidoreductase activity, acting on paired donors, with incorporation or reduction of molecular oxygen"/>
    <property type="evidence" value="ECO:0007669"/>
    <property type="project" value="InterPro"/>
</dbReference>
<comment type="subcellular location">
    <subcellularLocation>
        <location evidence="2">Membrane</location>
        <topology evidence="2">Single-pass membrane protein</topology>
    </subcellularLocation>
</comment>
<accession>A0A4Q9Q453</accession>
<dbReference type="GO" id="GO:0020037">
    <property type="term" value="F:heme binding"/>
    <property type="evidence" value="ECO:0007669"/>
    <property type="project" value="InterPro"/>
</dbReference>
<keyword evidence="11" id="KW-0472">Membrane</keyword>
<dbReference type="InterPro" id="IPR050364">
    <property type="entry name" value="Cytochrome_P450_fung"/>
</dbReference>
<comment type="similarity">
    <text evidence="3">Belongs to the cytochrome P450 family.</text>
</comment>
<dbReference type="PANTHER" id="PTHR46300:SF7">
    <property type="entry name" value="P450, PUTATIVE (EUROFUNG)-RELATED"/>
    <property type="match status" value="1"/>
</dbReference>
<dbReference type="InterPro" id="IPR001128">
    <property type="entry name" value="Cyt_P450"/>
</dbReference>
<dbReference type="GO" id="GO:0004497">
    <property type="term" value="F:monooxygenase activity"/>
    <property type="evidence" value="ECO:0007669"/>
    <property type="project" value="UniProtKB-KW"/>
</dbReference>
<keyword evidence="6" id="KW-0479">Metal-binding</keyword>
<keyword evidence="9" id="KW-0408">Iron</keyword>
<dbReference type="EMBL" id="ML145096">
    <property type="protein sequence ID" value="TBU61965.1"/>
    <property type="molecule type" value="Genomic_DNA"/>
</dbReference>
<evidence type="ECO:0000313" key="13">
    <source>
        <dbReference type="Proteomes" id="UP000292082"/>
    </source>
</evidence>
<dbReference type="AlphaFoldDB" id="A0A4Q9Q453"/>
<dbReference type="Proteomes" id="UP000292082">
    <property type="component" value="Unassembled WGS sequence"/>
</dbReference>
<keyword evidence="4" id="KW-0349">Heme</keyword>
<dbReference type="Gene3D" id="1.10.630.10">
    <property type="entry name" value="Cytochrome P450"/>
    <property type="match status" value="1"/>
</dbReference>
<comment type="cofactor">
    <cofactor evidence="1">
        <name>heme</name>
        <dbReference type="ChEBI" id="CHEBI:30413"/>
    </cofactor>
</comment>
<keyword evidence="8" id="KW-0560">Oxidoreductase</keyword>
<protein>
    <submittedName>
        <fullName evidence="12">Cytochrome P450</fullName>
    </submittedName>
</protein>
<evidence type="ECO:0000256" key="7">
    <source>
        <dbReference type="ARBA" id="ARBA00022989"/>
    </source>
</evidence>
<evidence type="ECO:0000256" key="5">
    <source>
        <dbReference type="ARBA" id="ARBA00022692"/>
    </source>
</evidence>
<evidence type="ECO:0000256" key="9">
    <source>
        <dbReference type="ARBA" id="ARBA00023004"/>
    </source>
</evidence>
<dbReference type="PANTHER" id="PTHR46300">
    <property type="entry name" value="P450, PUTATIVE (EUROFUNG)-RELATED-RELATED"/>
    <property type="match status" value="1"/>
</dbReference>
<gene>
    <name evidence="12" type="ORF">BD310DRAFT_992407</name>
</gene>
<keyword evidence="13" id="KW-1185">Reference proteome</keyword>
<dbReference type="GO" id="GO:0016020">
    <property type="term" value="C:membrane"/>
    <property type="evidence" value="ECO:0007669"/>
    <property type="project" value="UniProtKB-SubCell"/>
</dbReference>
<evidence type="ECO:0000256" key="3">
    <source>
        <dbReference type="ARBA" id="ARBA00010617"/>
    </source>
</evidence>
<evidence type="ECO:0000256" key="8">
    <source>
        <dbReference type="ARBA" id="ARBA00023002"/>
    </source>
</evidence>
<evidence type="ECO:0000256" key="1">
    <source>
        <dbReference type="ARBA" id="ARBA00001971"/>
    </source>
</evidence>
<reference evidence="12 13" key="1">
    <citation type="submission" date="2019-01" db="EMBL/GenBank/DDBJ databases">
        <title>Draft genome sequences of three monokaryotic isolates of the white-rot basidiomycete fungus Dichomitus squalens.</title>
        <authorList>
            <consortium name="DOE Joint Genome Institute"/>
            <person name="Lopez S.C."/>
            <person name="Andreopoulos B."/>
            <person name="Pangilinan J."/>
            <person name="Lipzen A."/>
            <person name="Riley R."/>
            <person name="Ahrendt S."/>
            <person name="Ng V."/>
            <person name="Barry K."/>
            <person name="Daum C."/>
            <person name="Grigoriev I.V."/>
            <person name="Hilden K.S."/>
            <person name="Makela M.R."/>
            <person name="de Vries R.P."/>
        </authorList>
    </citation>
    <scope>NUCLEOTIDE SEQUENCE [LARGE SCALE GENOMIC DNA]</scope>
    <source>
        <strain evidence="12 13">CBS 464.89</strain>
    </source>
</reference>
<evidence type="ECO:0000313" key="12">
    <source>
        <dbReference type="EMBL" id="TBU61965.1"/>
    </source>
</evidence>